<dbReference type="InterPro" id="IPR052147">
    <property type="entry name" value="PP2-like/Lectin"/>
</dbReference>
<dbReference type="PANTHER" id="PTHR48478">
    <property type="entry name" value="LECTIN-LIKE"/>
    <property type="match status" value="1"/>
</dbReference>
<protein>
    <submittedName>
        <fullName evidence="2">Uncharacterized protein</fullName>
    </submittedName>
</protein>
<dbReference type="Pfam" id="PF14299">
    <property type="entry name" value="PP2"/>
    <property type="match status" value="1"/>
</dbReference>
<dbReference type="GO" id="GO:0030246">
    <property type="term" value="F:carbohydrate binding"/>
    <property type="evidence" value="ECO:0007669"/>
    <property type="project" value="InterPro"/>
</dbReference>
<feature type="compositionally biased region" description="Low complexity" evidence="1">
    <location>
        <begin position="32"/>
        <end position="43"/>
    </location>
</feature>
<accession>A0AAW1HZ95</accession>
<evidence type="ECO:0000256" key="1">
    <source>
        <dbReference type="SAM" id="MobiDB-lite"/>
    </source>
</evidence>
<dbReference type="PANTHER" id="PTHR48478:SF1">
    <property type="entry name" value="LECTIN-LIKE"/>
    <property type="match status" value="1"/>
</dbReference>
<proteinExistence type="predicted"/>
<reference evidence="2" key="1">
    <citation type="submission" date="2024-03" db="EMBL/GenBank/DDBJ databases">
        <title>WGS assembly of Saponaria officinalis var. Norfolk2.</title>
        <authorList>
            <person name="Jenkins J."/>
            <person name="Shu S."/>
            <person name="Grimwood J."/>
            <person name="Barry K."/>
            <person name="Goodstein D."/>
            <person name="Schmutz J."/>
            <person name="Leebens-Mack J."/>
            <person name="Osbourn A."/>
        </authorList>
    </citation>
    <scope>NUCLEOTIDE SEQUENCE [LARGE SCALE GENOMIC DNA]</scope>
    <source>
        <strain evidence="2">JIC</strain>
    </source>
</reference>
<feature type="region of interest" description="Disordered" evidence="1">
    <location>
        <begin position="1"/>
        <end position="49"/>
    </location>
</feature>
<dbReference type="Proteomes" id="UP001443914">
    <property type="component" value="Unassembled WGS sequence"/>
</dbReference>
<evidence type="ECO:0000313" key="2">
    <source>
        <dbReference type="EMBL" id="KAK9681610.1"/>
    </source>
</evidence>
<sequence length="255" mass="28956">MGTSWSNEANDTSQQSPTQAKPLTPKNDAKLVHSNSNNNNLHNKPNEATKLLPKLPHNFEAIIKDSDRAIDKSSIEQLYQQLHAGVYLNGKKKKYWVEKKGNINCFMMFANDLSITWADNTNYWNLHNVETSEDGNITIAQLKNVCWLEVHGKINTTKLSPGITYQVSYIIKLENTSYGWEVPIKLRLTLPNGTKQEHQECLKEKPKEEWVPIRVGEFVASSENVGDVQFSLFEYEGGNWKKGLVIKGANIEPKI</sequence>
<dbReference type="AlphaFoldDB" id="A0AAW1HZ95"/>
<feature type="compositionally biased region" description="Polar residues" evidence="1">
    <location>
        <begin position="1"/>
        <end position="21"/>
    </location>
</feature>
<gene>
    <name evidence="2" type="ORF">RND81_10G014700</name>
</gene>
<name>A0AAW1HZ95_SAPOF</name>
<evidence type="ECO:0000313" key="3">
    <source>
        <dbReference type="Proteomes" id="UP001443914"/>
    </source>
</evidence>
<dbReference type="EMBL" id="JBDFQZ010000010">
    <property type="protein sequence ID" value="KAK9681610.1"/>
    <property type="molecule type" value="Genomic_DNA"/>
</dbReference>
<organism evidence="2 3">
    <name type="scientific">Saponaria officinalis</name>
    <name type="common">Common soapwort</name>
    <name type="synonym">Lychnis saponaria</name>
    <dbReference type="NCBI Taxonomy" id="3572"/>
    <lineage>
        <taxon>Eukaryota</taxon>
        <taxon>Viridiplantae</taxon>
        <taxon>Streptophyta</taxon>
        <taxon>Embryophyta</taxon>
        <taxon>Tracheophyta</taxon>
        <taxon>Spermatophyta</taxon>
        <taxon>Magnoliopsida</taxon>
        <taxon>eudicotyledons</taxon>
        <taxon>Gunneridae</taxon>
        <taxon>Pentapetalae</taxon>
        <taxon>Caryophyllales</taxon>
        <taxon>Caryophyllaceae</taxon>
        <taxon>Caryophylleae</taxon>
        <taxon>Saponaria</taxon>
    </lineage>
</organism>
<dbReference type="InterPro" id="IPR025886">
    <property type="entry name" value="PP2-like"/>
</dbReference>
<comment type="caution">
    <text evidence="2">The sequence shown here is derived from an EMBL/GenBank/DDBJ whole genome shotgun (WGS) entry which is preliminary data.</text>
</comment>
<keyword evidence="3" id="KW-1185">Reference proteome</keyword>